<dbReference type="Proteomes" id="UP001549313">
    <property type="component" value="Unassembled WGS sequence"/>
</dbReference>
<sequence>MTDLHRHYWQDMTPQGLTADHPIGDAFTRYATTVSRDELTAHQNRLFMRCVDRAWKTDFYRRLWGDKGIEPGDIRSLEDLPRLPIFDKSDIMASLDRASPFGDFAGFEAYEQRPPVILHTTSGTTGKPQVLLFGPKSREVQNILLARLYRFQGLRPDDIVHSVYGHGMINGGHYVREAVTHWTSAVFLSAGTGVETRSVQQVEIMKNFGATVIVGFADYIKKLATVAREMGLEPGHDIPVRMISGHMGREDKAAIGEAWGGAQCFDWYGVGDTGLIAAEGPDRDGLYVQEDAQYLEVCDIDTGKVIEDGGVGDMVCTCLFKDDLYPIIRFNTHDVTQWKPGQSSIGVEYRRVEGFMGRSDNMVKIRGINIFPQGVGPMLDEHPAFAKEFICRATRDAQDRDSFIVVAEATDLSPATAQAFGDILKRKIGIEPVIELVERGATAALTQIDVRQKPIRLIDERFKK</sequence>
<dbReference type="PANTHER" id="PTHR43845:SF1">
    <property type="entry name" value="BLR5969 PROTEIN"/>
    <property type="match status" value="1"/>
</dbReference>
<protein>
    <submittedName>
        <fullName evidence="1">Phenylacetate-CoA ligase</fullName>
        <ecNumber evidence="1">6.2.1.30</ecNumber>
    </submittedName>
</protein>
<dbReference type="PANTHER" id="PTHR43845">
    <property type="entry name" value="BLR5969 PROTEIN"/>
    <property type="match status" value="1"/>
</dbReference>
<reference evidence="1 2" key="1">
    <citation type="submission" date="2024-06" db="EMBL/GenBank/DDBJ databases">
        <title>Sorghum-associated microbial communities from plants grown in Nebraska, USA.</title>
        <authorList>
            <person name="Schachtman D."/>
        </authorList>
    </citation>
    <scope>NUCLEOTIDE SEQUENCE [LARGE SCALE GENOMIC DNA]</scope>
    <source>
        <strain evidence="1 2">2814</strain>
    </source>
</reference>
<gene>
    <name evidence="1" type="ORF">ABIE19_000442</name>
</gene>
<dbReference type="Gene3D" id="3.30.300.30">
    <property type="match status" value="1"/>
</dbReference>
<name>A0ABV2R8A2_9CAUL</name>
<dbReference type="GO" id="GO:0047475">
    <property type="term" value="F:phenylacetate-CoA ligase activity"/>
    <property type="evidence" value="ECO:0007669"/>
    <property type="project" value="UniProtKB-EC"/>
</dbReference>
<keyword evidence="1" id="KW-0436">Ligase</keyword>
<organism evidence="1 2">
    <name type="scientific">Brevundimonas faecalis</name>
    <dbReference type="NCBI Taxonomy" id="947378"/>
    <lineage>
        <taxon>Bacteria</taxon>
        <taxon>Pseudomonadati</taxon>
        <taxon>Pseudomonadota</taxon>
        <taxon>Alphaproteobacteria</taxon>
        <taxon>Caulobacterales</taxon>
        <taxon>Caulobacteraceae</taxon>
        <taxon>Brevundimonas</taxon>
    </lineage>
</organism>
<dbReference type="EMBL" id="JBEPTF010000001">
    <property type="protein sequence ID" value="MET4682533.1"/>
    <property type="molecule type" value="Genomic_DNA"/>
</dbReference>
<dbReference type="Gene3D" id="3.40.50.12780">
    <property type="entry name" value="N-terminal domain of ligase-like"/>
    <property type="match status" value="1"/>
</dbReference>
<proteinExistence type="predicted"/>
<dbReference type="InterPro" id="IPR045851">
    <property type="entry name" value="AMP-bd_C_sf"/>
</dbReference>
<evidence type="ECO:0000313" key="1">
    <source>
        <dbReference type="EMBL" id="MET4682533.1"/>
    </source>
</evidence>
<dbReference type="SUPFAM" id="SSF56801">
    <property type="entry name" value="Acetyl-CoA synthetase-like"/>
    <property type="match status" value="1"/>
</dbReference>
<dbReference type="RefSeq" id="WP_354087480.1">
    <property type="nucleotide sequence ID" value="NZ_JBEPTF010000001.1"/>
</dbReference>
<dbReference type="InterPro" id="IPR042099">
    <property type="entry name" value="ANL_N_sf"/>
</dbReference>
<accession>A0ABV2R8A2</accession>
<evidence type="ECO:0000313" key="2">
    <source>
        <dbReference type="Proteomes" id="UP001549313"/>
    </source>
</evidence>
<comment type="caution">
    <text evidence="1">The sequence shown here is derived from an EMBL/GenBank/DDBJ whole genome shotgun (WGS) entry which is preliminary data.</text>
</comment>
<dbReference type="EC" id="6.2.1.30" evidence="1"/>
<keyword evidence="2" id="KW-1185">Reference proteome</keyword>